<evidence type="ECO:0000259" key="2">
    <source>
        <dbReference type="Pfam" id="PF07971"/>
    </source>
</evidence>
<dbReference type="InterPro" id="IPR014718">
    <property type="entry name" value="GH-type_carb-bd"/>
</dbReference>
<accession>A0A9P3GLN8</accession>
<evidence type="ECO:0000256" key="1">
    <source>
        <dbReference type="SAM" id="SignalP"/>
    </source>
</evidence>
<organism evidence="4 5">
    <name type="scientific">Phanerochaete sordida</name>
    <dbReference type="NCBI Taxonomy" id="48140"/>
    <lineage>
        <taxon>Eukaryota</taxon>
        <taxon>Fungi</taxon>
        <taxon>Dikarya</taxon>
        <taxon>Basidiomycota</taxon>
        <taxon>Agaricomycotina</taxon>
        <taxon>Agaricomycetes</taxon>
        <taxon>Polyporales</taxon>
        <taxon>Phanerochaetaceae</taxon>
        <taxon>Phanerochaete</taxon>
    </lineage>
</organism>
<protein>
    <submittedName>
        <fullName evidence="4">Glycoside hydrolase family 92 protein</fullName>
    </submittedName>
</protein>
<dbReference type="GO" id="GO:0005634">
    <property type="term" value="C:nucleus"/>
    <property type="evidence" value="ECO:0007669"/>
    <property type="project" value="TreeGrafter"/>
</dbReference>
<comment type="caution">
    <text evidence="4">The sequence shown here is derived from an EMBL/GenBank/DDBJ whole genome shotgun (WGS) entry which is preliminary data.</text>
</comment>
<dbReference type="PANTHER" id="PTHR12143">
    <property type="entry name" value="PEPTIDE N-GLYCANASE PNGASE -RELATED"/>
    <property type="match status" value="1"/>
</dbReference>
<gene>
    <name evidence="4" type="ORF">PsYK624_139680</name>
</gene>
<dbReference type="Gene3D" id="3.30.2080.10">
    <property type="entry name" value="GH92 mannosidase domain"/>
    <property type="match status" value="1"/>
</dbReference>
<evidence type="ECO:0000259" key="3">
    <source>
        <dbReference type="Pfam" id="PF17678"/>
    </source>
</evidence>
<dbReference type="GO" id="GO:0005975">
    <property type="term" value="P:carbohydrate metabolic process"/>
    <property type="evidence" value="ECO:0007669"/>
    <property type="project" value="InterPro"/>
</dbReference>
<dbReference type="Gene3D" id="1.20.1610.10">
    <property type="entry name" value="alpha-1,2-mannosidases domains"/>
    <property type="match status" value="1"/>
</dbReference>
<reference evidence="4 5" key="1">
    <citation type="submission" date="2021-08" db="EMBL/GenBank/DDBJ databases">
        <title>Draft Genome Sequence of Phanerochaete sordida strain YK-624.</title>
        <authorList>
            <person name="Mori T."/>
            <person name="Dohra H."/>
            <person name="Suzuki T."/>
            <person name="Kawagishi H."/>
            <person name="Hirai H."/>
        </authorList>
    </citation>
    <scope>NUCLEOTIDE SEQUENCE [LARGE SCALE GENOMIC DNA]</scope>
    <source>
        <strain evidence="4 5">YK-624</strain>
    </source>
</reference>
<dbReference type="GO" id="GO:0006516">
    <property type="term" value="P:glycoprotein catabolic process"/>
    <property type="evidence" value="ECO:0007669"/>
    <property type="project" value="TreeGrafter"/>
</dbReference>
<dbReference type="InterPro" id="IPR041371">
    <property type="entry name" value="GH92_N"/>
</dbReference>
<feature type="domain" description="Glycosyl hydrolase family 92" evidence="2">
    <location>
        <begin position="309"/>
        <end position="799"/>
    </location>
</feature>
<dbReference type="PANTHER" id="PTHR12143:SF25">
    <property type="entry name" value="FAMILY PROTEIN, PUTATIVE (AFU_ORTHOLOGUE AFUA_1G10790)-RELATED"/>
    <property type="match status" value="1"/>
</dbReference>
<name>A0A9P3GLN8_9APHY</name>
<evidence type="ECO:0000313" key="4">
    <source>
        <dbReference type="EMBL" id="GJE97747.1"/>
    </source>
</evidence>
<evidence type="ECO:0000313" key="5">
    <source>
        <dbReference type="Proteomes" id="UP000703269"/>
    </source>
</evidence>
<feature type="domain" description="Glycosyl hydrolase family 92 N-terminal" evidence="3">
    <location>
        <begin position="51"/>
        <end position="303"/>
    </location>
</feature>
<dbReference type="InterPro" id="IPR050883">
    <property type="entry name" value="PNGase"/>
</dbReference>
<dbReference type="InterPro" id="IPR008928">
    <property type="entry name" value="6-hairpin_glycosidase_sf"/>
</dbReference>
<dbReference type="NCBIfam" id="TIGR01180">
    <property type="entry name" value="aman2_put"/>
    <property type="match status" value="1"/>
</dbReference>
<dbReference type="GO" id="GO:0000224">
    <property type="term" value="F:peptide-N4-(N-acetyl-beta-glucosaminyl)asparagine amidase activity"/>
    <property type="evidence" value="ECO:0007669"/>
    <property type="project" value="TreeGrafter"/>
</dbReference>
<dbReference type="OrthoDB" id="449263at2759"/>
<dbReference type="AlphaFoldDB" id="A0A9P3GLN8"/>
<sequence length="826" mass="90123">MACSTQFFLAIVLLFALTSVWAQPSPQVQKRISQAIKAAANATGDIDYTQFVNVFIGTDNDGDVCPGASIPFGMVKFTTDLTGYAPAGYITDNTQTVRGMSPLHDSGTGAGSGSYGNFEVMPLLCPGGFDTCTTSVEARERFRKNNTDDASPGYFSLTLDNGIQLEATSTRRAGLERFTFPKKSKPFLVLDLANDLPGTFAGGSMTIDPTKGRITMGGLWGSSWGPGRFNYEAFACYDLLNGGNQTLDEFGVWTADTNGLDAKGLGMTQLNFTRNLIGGVYESGALVSFQGTPETITVRVGVSFSSADQACANAESEIGDASFEDIVAQSKALWNEKLSKIELDLAHTPLNVTEMFYSSLYRAFLTPNNATDEVQGPFVGTTHHYFDSLYCSWDTFRTFYPLMALTSPVEFSQIVDSYIDAWRVHGWMPECRANHLRGWTQGGSSGDVIVGHFAMTYHDEAAALGIDLNDLYSALLADADQTPPNWDIEGREAGVYNQFGFVPASALETNSVGRQTREGSRTLEYSFEDFAIRNVALLLNKTSDFETFNNRSLNYRNVFDSSVKSDGFAGFMQKRFMNGTFTFTDPVACSPIDNVSRSCSLQDDNVVGFYESSSWEYSWFVPHDTAHLIQLMGGNDTFVKRLDHFFEKGYYYAGNEPSFQTPIGYHYANHPTQSVDRVRDVVFSNFDITPAGIPGNDDQAAMATLLAFHLLGLYPVPGSTELLVVSPFTPKYTVHNSFLNVSTTVTTQGFDARSVQQTIPKGAAAYVANVTINGARLASRCHFDFYDVFKTGGDIIIEVTADKSAVDDCGASLPMSVSTGGFSVAR</sequence>
<dbReference type="Gene3D" id="1.20.1050.60">
    <property type="entry name" value="alpha-1,2-mannosidase"/>
    <property type="match status" value="1"/>
</dbReference>
<keyword evidence="4" id="KW-0378">Hydrolase</keyword>
<dbReference type="InterPro" id="IPR005887">
    <property type="entry name" value="GH92_a_mannosidase_put"/>
</dbReference>
<dbReference type="GO" id="GO:0030246">
    <property type="term" value="F:carbohydrate binding"/>
    <property type="evidence" value="ECO:0007669"/>
    <property type="project" value="InterPro"/>
</dbReference>
<feature type="signal peptide" evidence="1">
    <location>
        <begin position="1"/>
        <end position="22"/>
    </location>
</feature>
<keyword evidence="5" id="KW-1185">Reference proteome</keyword>
<keyword evidence="1" id="KW-0732">Signal</keyword>
<feature type="chain" id="PRO_5040216799" evidence="1">
    <location>
        <begin position="23"/>
        <end position="826"/>
    </location>
</feature>
<proteinExistence type="predicted"/>
<dbReference type="Pfam" id="PF07971">
    <property type="entry name" value="Glyco_hydro_92"/>
    <property type="match status" value="1"/>
</dbReference>
<dbReference type="Gene3D" id="2.70.98.10">
    <property type="match status" value="1"/>
</dbReference>
<dbReference type="SUPFAM" id="SSF48208">
    <property type="entry name" value="Six-hairpin glycosidases"/>
    <property type="match status" value="1"/>
</dbReference>
<dbReference type="Proteomes" id="UP000703269">
    <property type="component" value="Unassembled WGS sequence"/>
</dbReference>
<dbReference type="InterPro" id="IPR012939">
    <property type="entry name" value="Glyco_hydro_92"/>
</dbReference>
<dbReference type="GO" id="GO:0005829">
    <property type="term" value="C:cytosol"/>
    <property type="evidence" value="ECO:0007669"/>
    <property type="project" value="TreeGrafter"/>
</dbReference>
<dbReference type="EMBL" id="BPQB01000076">
    <property type="protein sequence ID" value="GJE97747.1"/>
    <property type="molecule type" value="Genomic_DNA"/>
</dbReference>
<dbReference type="Pfam" id="PF17678">
    <property type="entry name" value="Glyco_hydro_92N"/>
    <property type="match status" value="1"/>
</dbReference>